<evidence type="ECO:0000313" key="5">
    <source>
        <dbReference type="Proteomes" id="UP000308197"/>
    </source>
</evidence>
<dbReference type="InterPro" id="IPR020084">
    <property type="entry name" value="NUDIX_hydrolase_CS"/>
</dbReference>
<evidence type="ECO:0000313" key="4">
    <source>
        <dbReference type="EMBL" id="TFK92170.1"/>
    </source>
</evidence>
<dbReference type="Pfam" id="PF00293">
    <property type="entry name" value="NUDIX"/>
    <property type="match status" value="1"/>
</dbReference>
<feature type="compositionally biased region" description="Low complexity" evidence="2">
    <location>
        <begin position="41"/>
        <end position="61"/>
    </location>
</feature>
<sequence>MANASRWSLTRLLSSDTQQRTRGNSNSSTSAPAHPQANTRTQSAQPQRTPQTPQTPQSSESHYSLHSHPRTSPQQTRSSQNHQASPAQRSSRSTGSVASNASSGRVRAQAYRSRRDQPTEFSKMSSPAIPDSLFFAEDFMLGSGMVIIQPSTGKIVLLHEEEKDTQGRSHHRWFLPKGRKDIGETLEQTALREAYEESGYHAEFLPVIMPHNAPAPLTSLDHHRLRPVTEPIFVSMLEYGNHEGGRNRHGGEYFTFWYIGQVAEDAVPDHDTRMPDEENYETFFLDPDQALGCLNPHSSYYHIVKTAYELWRSTVQLQADPDYARYMVETERQELLLATEQLEGVVEGDEDGAWEDTDSPAEAAARPPISPYVSP</sequence>
<dbReference type="InterPro" id="IPR000086">
    <property type="entry name" value="NUDIX_hydrolase_dom"/>
</dbReference>
<evidence type="ECO:0000256" key="1">
    <source>
        <dbReference type="ARBA" id="ARBA00022801"/>
    </source>
</evidence>
<feature type="region of interest" description="Disordered" evidence="2">
    <location>
        <begin position="1"/>
        <end position="127"/>
    </location>
</feature>
<accession>A0A5C3PUR9</accession>
<keyword evidence="5" id="KW-1185">Reference proteome</keyword>
<protein>
    <recommendedName>
        <fullName evidence="3">Nudix hydrolase domain-containing protein</fullName>
    </recommendedName>
</protein>
<feature type="compositionally biased region" description="Polar residues" evidence="2">
    <location>
        <begin position="1"/>
        <end position="40"/>
    </location>
</feature>
<dbReference type="GO" id="GO:0004081">
    <property type="term" value="F:bis(5'-nucleosyl)-tetraphosphatase (asymmetrical) activity"/>
    <property type="evidence" value="ECO:0007669"/>
    <property type="project" value="TreeGrafter"/>
</dbReference>
<evidence type="ECO:0000256" key="2">
    <source>
        <dbReference type="SAM" id="MobiDB-lite"/>
    </source>
</evidence>
<reference evidence="4 5" key="1">
    <citation type="journal article" date="2019" name="Nat. Ecol. Evol.">
        <title>Megaphylogeny resolves global patterns of mushroom evolution.</title>
        <authorList>
            <person name="Varga T."/>
            <person name="Krizsan K."/>
            <person name="Foldi C."/>
            <person name="Dima B."/>
            <person name="Sanchez-Garcia M."/>
            <person name="Sanchez-Ramirez S."/>
            <person name="Szollosi G.J."/>
            <person name="Szarkandi J.G."/>
            <person name="Papp V."/>
            <person name="Albert L."/>
            <person name="Andreopoulos W."/>
            <person name="Angelini C."/>
            <person name="Antonin V."/>
            <person name="Barry K.W."/>
            <person name="Bougher N.L."/>
            <person name="Buchanan P."/>
            <person name="Buyck B."/>
            <person name="Bense V."/>
            <person name="Catcheside P."/>
            <person name="Chovatia M."/>
            <person name="Cooper J."/>
            <person name="Damon W."/>
            <person name="Desjardin D."/>
            <person name="Finy P."/>
            <person name="Geml J."/>
            <person name="Haridas S."/>
            <person name="Hughes K."/>
            <person name="Justo A."/>
            <person name="Karasinski D."/>
            <person name="Kautmanova I."/>
            <person name="Kiss B."/>
            <person name="Kocsube S."/>
            <person name="Kotiranta H."/>
            <person name="LaButti K.M."/>
            <person name="Lechner B.E."/>
            <person name="Liimatainen K."/>
            <person name="Lipzen A."/>
            <person name="Lukacs Z."/>
            <person name="Mihaltcheva S."/>
            <person name="Morgado L.N."/>
            <person name="Niskanen T."/>
            <person name="Noordeloos M.E."/>
            <person name="Ohm R.A."/>
            <person name="Ortiz-Santana B."/>
            <person name="Ovrebo C."/>
            <person name="Racz N."/>
            <person name="Riley R."/>
            <person name="Savchenko A."/>
            <person name="Shiryaev A."/>
            <person name="Soop K."/>
            <person name="Spirin V."/>
            <person name="Szebenyi C."/>
            <person name="Tomsovsky M."/>
            <person name="Tulloss R.E."/>
            <person name="Uehling J."/>
            <person name="Grigoriev I.V."/>
            <person name="Vagvolgyi C."/>
            <person name="Papp T."/>
            <person name="Martin F.M."/>
            <person name="Miettinen O."/>
            <person name="Hibbett D.S."/>
            <person name="Nagy L.G."/>
        </authorList>
    </citation>
    <scope>NUCLEOTIDE SEQUENCE [LARGE SCALE GENOMIC DNA]</scope>
    <source>
        <strain evidence="4 5">HHB13444</strain>
    </source>
</reference>
<gene>
    <name evidence="4" type="ORF">K466DRAFT_582172</name>
</gene>
<name>A0A5C3PUR9_9APHY</name>
<proteinExistence type="predicted"/>
<dbReference type="PROSITE" id="PS00893">
    <property type="entry name" value="NUDIX_BOX"/>
    <property type="match status" value="1"/>
</dbReference>
<feature type="compositionally biased region" description="Acidic residues" evidence="2">
    <location>
        <begin position="347"/>
        <end position="359"/>
    </location>
</feature>
<dbReference type="AlphaFoldDB" id="A0A5C3PUR9"/>
<dbReference type="GO" id="GO:0006754">
    <property type="term" value="P:ATP biosynthetic process"/>
    <property type="evidence" value="ECO:0007669"/>
    <property type="project" value="TreeGrafter"/>
</dbReference>
<dbReference type="PROSITE" id="PS51462">
    <property type="entry name" value="NUDIX"/>
    <property type="match status" value="1"/>
</dbReference>
<feature type="domain" description="Nudix hydrolase" evidence="3">
    <location>
        <begin position="138"/>
        <end position="309"/>
    </location>
</feature>
<dbReference type="GO" id="GO:0006167">
    <property type="term" value="P:AMP biosynthetic process"/>
    <property type="evidence" value="ECO:0007669"/>
    <property type="project" value="TreeGrafter"/>
</dbReference>
<dbReference type="EMBL" id="ML211004">
    <property type="protein sequence ID" value="TFK92170.1"/>
    <property type="molecule type" value="Genomic_DNA"/>
</dbReference>
<dbReference type="PANTHER" id="PTHR21340">
    <property type="entry name" value="DIADENOSINE 5,5-P1,P4-TETRAPHOSPHATE PYROPHOSPHOHYDROLASE MUTT"/>
    <property type="match status" value="1"/>
</dbReference>
<dbReference type="PANTHER" id="PTHR21340:SF0">
    <property type="entry name" value="BIS(5'-NUCLEOSYL)-TETRAPHOSPHATASE [ASYMMETRICAL]"/>
    <property type="match status" value="1"/>
</dbReference>
<dbReference type="InParanoid" id="A0A5C3PUR9"/>
<dbReference type="Gene3D" id="3.90.79.10">
    <property type="entry name" value="Nucleoside Triphosphate Pyrophosphohydrolase"/>
    <property type="match status" value="1"/>
</dbReference>
<dbReference type="InterPro" id="IPR051325">
    <property type="entry name" value="Nudix_hydrolase_domain"/>
</dbReference>
<keyword evidence="1" id="KW-0378">Hydrolase</keyword>
<organism evidence="4 5">
    <name type="scientific">Polyporus arcularius HHB13444</name>
    <dbReference type="NCBI Taxonomy" id="1314778"/>
    <lineage>
        <taxon>Eukaryota</taxon>
        <taxon>Fungi</taxon>
        <taxon>Dikarya</taxon>
        <taxon>Basidiomycota</taxon>
        <taxon>Agaricomycotina</taxon>
        <taxon>Agaricomycetes</taxon>
        <taxon>Polyporales</taxon>
        <taxon>Polyporaceae</taxon>
        <taxon>Polyporus</taxon>
    </lineage>
</organism>
<evidence type="ECO:0000259" key="3">
    <source>
        <dbReference type="PROSITE" id="PS51462"/>
    </source>
</evidence>
<dbReference type="SUPFAM" id="SSF55811">
    <property type="entry name" value="Nudix"/>
    <property type="match status" value="1"/>
</dbReference>
<feature type="region of interest" description="Disordered" evidence="2">
    <location>
        <begin position="347"/>
        <end position="375"/>
    </location>
</feature>
<feature type="compositionally biased region" description="Polar residues" evidence="2">
    <location>
        <begin position="70"/>
        <end position="103"/>
    </location>
</feature>
<dbReference type="InterPro" id="IPR015797">
    <property type="entry name" value="NUDIX_hydrolase-like_dom_sf"/>
</dbReference>
<dbReference type="Proteomes" id="UP000308197">
    <property type="component" value="Unassembled WGS sequence"/>
</dbReference>